<proteinExistence type="predicted"/>
<dbReference type="GO" id="GO:0016887">
    <property type="term" value="F:ATP hydrolysis activity"/>
    <property type="evidence" value="ECO:0007669"/>
    <property type="project" value="InterPro"/>
</dbReference>
<keyword evidence="7" id="KW-0378">Hydrolase</keyword>
<reference evidence="7 8" key="2">
    <citation type="journal article" date="2017" name="Antonie Van Leeuwenhoek">
        <title>Rhizobium rhizosphaerae sp. nov., a novel species isolated from rice rhizosphere.</title>
        <authorList>
            <person name="Zhao J.J."/>
            <person name="Zhang J."/>
            <person name="Zhang R.J."/>
            <person name="Zhang C.W."/>
            <person name="Yin H.Q."/>
            <person name="Zhang X.X."/>
        </authorList>
    </citation>
    <scope>NUCLEOTIDE SEQUENCE [LARGE SCALE GENOMIC DNA]</scope>
    <source>
        <strain evidence="7 8">ACAM 611</strain>
    </source>
</reference>
<dbReference type="AlphaFoldDB" id="H5TBT2"/>
<dbReference type="EMBL" id="BAET01000014">
    <property type="protein sequence ID" value="GAB55759.1"/>
    <property type="molecule type" value="Genomic_DNA"/>
</dbReference>
<dbReference type="SMART" id="SM00382">
    <property type="entry name" value="AAA"/>
    <property type="match status" value="1"/>
</dbReference>
<comment type="caution">
    <text evidence="7">The sequence shown here is derived from an EMBL/GenBank/DDBJ whole genome shotgun (WGS) entry which is preliminary data.</text>
</comment>
<dbReference type="InterPro" id="IPR003593">
    <property type="entry name" value="AAA+_ATPase"/>
</dbReference>
<evidence type="ECO:0000313" key="8">
    <source>
        <dbReference type="Proteomes" id="UP000053586"/>
    </source>
</evidence>
<dbReference type="STRING" id="56804.BAE46_09530"/>
<keyword evidence="4" id="KW-1278">Translocase</keyword>
<dbReference type="PANTHER" id="PTHR42794:SF1">
    <property type="entry name" value="HEMIN IMPORT ATP-BINDING PROTEIN HMUV"/>
    <property type="match status" value="1"/>
</dbReference>
<dbReference type="SUPFAM" id="SSF52540">
    <property type="entry name" value="P-loop containing nucleoside triphosphate hydrolases"/>
    <property type="match status" value="1"/>
</dbReference>
<organism evidence="7 8">
    <name type="scientific">Glaciecola punicea ACAM 611</name>
    <dbReference type="NCBI Taxonomy" id="1121923"/>
    <lineage>
        <taxon>Bacteria</taxon>
        <taxon>Pseudomonadati</taxon>
        <taxon>Pseudomonadota</taxon>
        <taxon>Gammaproteobacteria</taxon>
        <taxon>Alteromonadales</taxon>
        <taxon>Alteromonadaceae</taxon>
        <taxon>Glaciecola</taxon>
    </lineage>
</organism>
<reference evidence="7 8" key="1">
    <citation type="journal article" date="2012" name="J. Bacteriol.">
        <title>Genome sequence of proteorhodopsin-containing sea ice bacterium Glaciecola punicea ACAM 611T.</title>
        <authorList>
            <person name="Qin Q.-L."/>
            <person name="Xie B.-B."/>
            <person name="Shu Y.-L."/>
            <person name="Rong J.-C."/>
            <person name="Zhao D.-L."/>
            <person name="Zhang X.-Y."/>
            <person name="Chen X.-L."/>
            <person name="Zhou B.-C."/>
            <person name="Zhanga Y.-Z."/>
        </authorList>
    </citation>
    <scope>NUCLEOTIDE SEQUENCE [LARGE SCALE GENOMIC DNA]</scope>
    <source>
        <strain evidence="7 8">ACAM 611</strain>
    </source>
</reference>
<dbReference type="eggNOG" id="COG4559">
    <property type="taxonomic scope" value="Bacteria"/>
</dbReference>
<evidence type="ECO:0000256" key="5">
    <source>
        <dbReference type="ARBA" id="ARBA00037066"/>
    </source>
</evidence>
<dbReference type="InterPro" id="IPR027417">
    <property type="entry name" value="P-loop_NTPase"/>
</dbReference>
<evidence type="ECO:0000259" key="6">
    <source>
        <dbReference type="PROSITE" id="PS50893"/>
    </source>
</evidence>
<keyword evidence="2" id="KW-0547">Nucleotide-binding</keyword>
<dbReference type="Proteomes" id="UP000053586">
    <property type="component" value="Unassembled WGS sequence"/>
</dbReference>
<keyword evidence="1" id="KW-0813">Transport</keyword>
<dbReference type="RefSeq" id="WP_006005151.1">
    <property type="nucleotide sequence ID" value="NZ_BAET01000014.1"/>
</dbReference>
<name>H5TBT2_9ALTE</name>
<dbReference type="Gene3D" id="3.40.50.300">
    <property type="entry name" value="P-loop containing nucleotide triphosphate hydrolases"/>
    <property type="match status" value="1"/>
</dbReference>
<dbReference type="OrthoDB" id="9800654at2"/>
<dbReference type="PANTHER" id="PTHR42794">
    <property type="entry name" value="HEMIN IMPORT ATP-BINDING PROTEIN HMUV"/>
    <property type="match status" value="1"/>
</dbReference>
<comment type="function">
    <text evidence="5">Part of the ABC transporter complex HmuTUV involved in hemin import. Responsible for energy coupling to the transport system.</text>
</comment>
<sequence length="259" mass="29037">MLINSTIGSSYELKNVTLQARVKTVSMCINKGQCWHLLGPNGAGKSSLLLLLSGIETPTHGVLTLGDIPLAEHSLAQLATIRCFLHQQQQSEFDIPLFQLLHFYTNSTHIPRKIEEHLHIASLLHKPLSTLSGGQQQRFHIARNLCQIWSAIVKGEGLILLDEPISHLDVKYQCAILSLLQHVCEMGNTVIMTSHDLNLSRQYASHIGLLKEQQLVFQGLTNEVMRLDNLQTIFDHSFVQIVNEHNTQKYIVSAPNQSI</sequence>
<dbReference type="EC" id="3.6.3.33" evidence="7"/>
<feature type="domain" description="ABC transporter" evidence="6">
    <location>
        <begin position="2"/>
        <end position="237"/>
    </location>
</feature>
<evidence type="ECO:0000256" key="1">
    <source>
        <dbReference type="ARBA" id="ARBA00022448"/>
    </source>
</evidence>
<keyword evidence="3 7" id="KW-0067">ATP-binding</keyword>
<dbReference type="InterPro" id="IPR003439">
    <property type="entry name" value="ABC_transporter-like_ATP-bd"/>
</dbReference>
<evidence type="ECO:0000256" key="4">
    <source>
        <dbReference type="ARBA" id="ARBA00022967"/>
    </source>
</evidence>
<gene>
    <name evidence="7" type="primary">btuD</name>
    <name evidence="7" type="ORF">GPUN_1642</name>
</gene>
<evidence type="ECO:0000256" key="3">
    <source>
        <dbReference type="ARBA" id="ARBA00022840"/>
    </source>
</evidence>
<evidence type="ECO:0000313" key="7">
    <source>
        <dbReference type="EMBL" id="GAB55759.1"/>
    </source>
</evidence>
<accession>H5TBT2</accession>
<keyword evidence="8" id="KW-1185">Reference proteome</keyword>
<dbReference type="GO" id="GO:0005524">
    <property type="term" value="F:ATP binding"/>
    <property type="evidence" value="ECO:0007669"/>
    <property type="project" value="UniProtKB-KW"/>
</dbReference>
<evidence type="ECO:0000256" key="2">
    <source>
        <dbReference type="ARBA" id="ARBA00022741"/>
    </source>
</evidence>
<protein>
    <submittedName>
        <fullName evidence="7">Vitamin B12 transport system ATP-binding protein</fullName>
        <ecNumber evidence="7">3.6.3.33</ecNumber>
    </submittedName>
</protein>
<dbReference type="Pfam" id="PF00005">
    <property type="entry name" value="ABC_tran"/>
    <property type="match status" value="1"/>
</dbReference>
<dbReference type="PROSITE" id="PS50893">
    <property type="entry name" value="ABC_TRANSPORTER_2"/>
    <property type="match status" value="1"/>
</dbReference>